<evidence type="ECO:0000313" key="2">
    <source>
        <dbReference type="EMBL" id="KZF23013.1"/>
    </source>
</evidence>
<name>A0A165H5I2_XYLHT</name>
<dbReference type="RefSeq" id="XP_018188568.1">
    <property type="nucleotide sequence ID" value="XM_018336072.1"/>
</dbReference>
<keyword evidence="3" id="KW-1185">Reference proteome</keyword>
<sequence length="175" mass="19850">MEASDMIRKAQVDDQLRVYRNNLIVAVLEKRIKLQNVKGSYFEGPGSPSKGVAGSPNKGHSTTRQQQFAKSLTVENLRAAKIPVQNLPILHKADRIIRERNQAAHDTTVSFARLLMAEEERDPEAVEYELWADLFLFLQGKTIPEVAAEEEEEEALVQELRKAVKEFNVHQARNT</sequence>
<evidence type="ECO:0000313" key="3">
    <source>
        <dbReference type="Proteomes" id="UP000076632"/>
    </source>
</evidence>
<feature type="region of interest" description="Disordered" evidence="1">
    <location>
        <begin position="45"/>
        <end position="65"/>
    </location>
</feature>
<evidence type="ECO:0000256" key="1">
    <source>
        <dbReference type="SAM" id="MobiDB-lite"/>
    </source>
</evidence>
<dbReference type="Proteomes" id="UP000076632">
    <property type="component" value="Unassembled WGS sequence"/>
</dbReference>
<dbReference type="GeneID" id="28901209"/>
<organism evidence="2 3">
    <name type="scientific">Xylona heveae (strain CBS 132557 / TC161)</name>
    <dbReference type="NCBI Taxonomy" id="1328760"/>
    <lineage>
        <taxon>Eukaryota</taxon>
        <taxon>Fungi</taxon>
        <taxon>Dikarya</taxon>
        <taxon>Ascomycota</taxon>
        <taxon>Pezizomycotina</taxon>
        <taxon>Xylonomycetes</taxon>
        <taxon>Xylonales</taxon>
        <taxon>Xylonaceae</taxon>
        <taxon>Xylona</taxon>
    </lineage>
</organism>
<proteinExistence type="predicted"/>
<reference evidence="2 3" key="1">
    <citation type="journal article" date="2016" name="Fungal Biol.">
        <title>The genome of Xylona heveae provides a window into fungal endophytism.</title>
        <authorList>
            <person name="Gazis R."/>
            <person name="Kuo A."/>
            <person name="Riley R."/>
            <person name="LaButti K."/>
            <person name="Lipzen A."/>
            <person name="Lin J."/>
            <person name="Amirebrahimi M."/>
            <person name="Hesse C.N."/>
            <person name="Spatafora J.W."/>
            <person name="Henrissat B."/>
            <person name="Hainaut M."/>
            <person name="Grigoriev I.V."/>
            <person name="Hibbett D.S."/>
        </authorList>
    </citation>
    <scope>NUCLEOTIDE SEQUENCE [LARGE SCALE GENOMIC DNA]</scope>
    <source>
        <strain evidence="2 3">TC161</strain>
    </source>
</reference>
<protein>
    <submittedName>
        <fullName evidence="2">Uncharacterized protein</fullName>
    </submittedName>
</protein>
<dbReference type="EMBL" id="KV407458">
    <property type="protein sequence ID" value="KZF23013.1"/>
    <property type="molecule type" value="Genomic_DNA"/>
</dbReference>
<dbReference type="OrthoDB" id="5430558at2759"/>
<gene>
    <name evidence="2" type="ORF">L228DRAFT_283072</name>
</gene>
<dbReference type="InParanoid" id="A0A165H5I2"/>
<dbReference type="AlphaFoldDB" id="A0A165H5I2"/>
<accession>A0A165H5I2</accession>